<dbReference type="AlphaFoldDB" id="Q5JLK6"/>
<protein>
    <submittedName>
        <fullName evidence="1">Uncharacterized protein</fullName>
    </submittedName>
</protein>
<gene>
    <name evidence="1" type="ORF">OJ1014_G12.34</name>
</gene>
<name>Q5JLK6_ORYSJ</name>
<dbReference type="Proteomes" id="UP000817658">
    <property type="component" value="Chromosome 1"/>
</dbReference>
<sequence>MNRAKQAQAGSSPIAKNEKEVKRSPCSACLLAAGLIHLHHFIPNPARSTSSSFGGVGKKRMDLSSAW</sequence>
<evidence type="ECO:0000313" key="1">
    <source>
        <dbReference type="EMBL" id="BAD87495.1"/>
    </source>
</evidence>
<accession>Q5JLK6</accession>
<reference evidence="1" key="1">
    <citation type="journal article" date="2002" name="Nature">
        <title>The genome sequence and structure of rice chromosome 1.</title>
        <authorList>
            <person name="Sasaki T."/>
            <person name="Matsumoto T."/>
            <person name="Yamamoto K."/>
            <person name="Sakata K."/>
            <person name="Baba T."/>
            <person name="Katayose Y."/>
            <person name="Wu J."/>
            <person name="Niimura Y."/>
            <person name="Cheng Z."/>
            <person name="Nagamura Y."/>
            <person name="Antonio B.A."/>
            <person name="Kanamori H."/>
            <person name="Hosokawa S."/>
            <person name="Masukawa M."/>
            <person name="Arikawa K."/>
            <person name="Chiden Y."/>
            <person name="Hayashi M."/>
            <person name="Okamoto M."/>
            <person name="Ando T."/>
            <person name="Aoki H."/>
            <person name="Arita K."/>
            <person name="Hamada M."/>
            <person name="Harada C."/>
            <person name="Hijishita S."/>
            <person name="Honda M."/>
            <person name="Ichikawa Y."/>
            <person name="Idonuma A."/>
            <person name="Iijima M."/>
            <person name="Ikeda M."/>
            <person name="Ikeno M."/>
            <person name="Itoh S."/>
            <person name="Itoh T."/>
            <person name="Itoh Y."/>
            <person name="Itoh Y."/>
            <person name="Iwabuchi A."/>
            <person name="Kamiya K."/>
            <person name="Karasawa W."/>
            <person name="Katagiri S."/>
            <person name="Kikuta A."/>
            <person name="Kobayashi N."/>
            <person name="Kono I."/>
            <person name="Machita K."/>
            <person name="Maehara T."/>
            <person name="Mizuno H."/>
            <person name="Mizubayashi T."/>
            <person name="Mukai Y."/>
            <person name="Nagasaki H."/>
            <person name="Nakashima M."/>
            <person name="Nakama Y."/>
            <person name="Nakamichi Y."/>
            <person name="Nakamura M."/>
            <person name="Namiki N."/>
            <person name="Negishi M."/>
            <person name="Ohta I."/>
            <person name="Ono N."/>
            <person name="Saji S."/>
            <person name="Sakai K."/>
            <person name="Shibata M."/>
            <person name="Shimokawa T."/>
            <person name="Shomura A."/>
            <person name="Song J."/>
            <person name="Takazaki Y."/>
            <person name="Terasawa K."/>
            <person name="Tsuji K."/>
            <person name="Waki K."/>
            <person name="Yamagata H."/>
            <person name="Yamane H."/>
            <person name="Yoshiki S."/>
            <person name="Yoshihara R."/>
            <person name="Yukawa K."/>
            <person name="Zhong H."/>
            <person name="Iwama H."/>
            <person name="Endo T."/>
            <person name="Ito H."/>
            <person name="Hahn J.H."/>
            <person name="Kim H.I."/>
            <person name="Eun M.Y."/>
            <person name="Yano M."/>
            <person name="Jiang J."/>
            <person name="Gojobori T."/>
        </authorList>
    </citation>
    <scope>NUCLEOTIDE SEQUENCE</scope>
</reference>
<dbReference type="EMBL" id="AP003372">
    <property type="protein sequence ID" value="BAD87495.1"/>
    <property type="molecule type" value="Genomic_DNA"/>
</dbReference>
<proteinExistence type="predicted"/>
<organism evidence="1">
    <name type="scientific">Oryza sativa subsp. japonica</name>
    <name type="common">Rice</name>
    <dbReference type="NCBI Taxonomy" id="39947"/>
    <lineage>
        <taxon>Eukaryota</taxon>
        <taxon>Viridiplantae</taxon>
        <taxon>Streptophyta</taxon>
        <taxon>Embryophyta</taxon>
        <taxon>Tracheophyta</taxon>
        <taxon>Spermatophyta</taxon>
        <taxon>Magnoliopsida</taxon>
        <taxon>Liliopsida</taxon>
        <taxon>Poales</taxon>
        <taxon>Poaceae</taxon>
        <taxon>BOP clade</taxon>
        <taxon>Oryzoideae</taxon>
        <taxon>Oryzeae</taxon>
        <taxon>Oryzinae</taxon>
        <taxon>Oryza</taxon>
        <taxon>Oryza sativa</taxon>
    </lineage>
</organism>